<feature type="non-terminal residue" evidence="1">
    <location>
        <position position="155"/>
    </location>
</feature>
<proteinExistence type="predicted"/>
<comment type="caution">
    <text evidence="1">The sequence shown here is derived from an EMBL/GenBank/DDBJ whole genome shotgun (WGS) entry which is preliminary data.</text>
</comment>
<sequence length="155" mass="18076">LIKMNSMKVERKLFTHSALIRTRSDIHVLPLQCPLNEKMKTNTMTDRYRWLESRATNLTTSNQQLTNQSSECHREREQLLKRIATLEQTTLKEPNKLQTMSKWKPSGITVAGGHGGGNQTNQLFYPCGFFLDVNENLIITDYWNNRIVKWDYNTT</sequence>
<dbReference type="Gene3D" id="2.120.10.30">
    <property type="entry name" value="TolB, C-terminal domain"/>
    <property type="match status" value="1"/>
</dbReference>
<dbReference type="AlphaFoldDB" id="A0A820Q8H3"/>
<dbReference type="InterPro" id="IPR011042">
    <property type="entry name" value="6-blade_b-propeller_TolB-like"/>
</dbReference>
<accession>A0A820Q8H3</accession>
<organism evidence="1 2">
    <name type="scientific">Adineta steineri</name>
    <dbReference type="NCBI Taxonomy" id="433720"/>
    <lineage>
        <taxon>Eukaryota</taxon>
        <taxon>Metazoa</taxon>
        <taxon>Spiralia</taxon>
        <taxon>Gnathifera</taxon>
        <taxon>Rotifera</taxon>
        <taxon>Eurotatoria</taxon>
        <taxon>Bdelloidea</taxon>
        <taxon>Adinetida</taxon>
        <taxon>Adinetidae</taxon>
        <taxon>Adineta</taxon>
    </lineage>
</organism>
<evidence type="ECO:0000313" key="2">
    <source>
        <dbReference type="Proteomes" id="UP000663881"/>
    </source>
</evidence>
<evidence type="ECO:0000313" key="1">
    <source>
        <dbReference type="EMBL" id="CAF4414770.1"/>
    </source>
</evidence>
<name>A0A820Q8H3_9BILA</name>
<dbReference type="SUPFAM" id="SSF101898">
    <property type="entry name" value="NHL repeat"/>
    <property type="match status" value="1"/>
</dbReference>
<feature type="non-terminal residue" evidence="1">
    <location>
        <position position="1"/>
    </location>
</feature>
<gene>
    <name evidence="1" type="ORF">OKA104_LOCUS52163</name>
</gene>
<dbReference type="Proteomes" id="UP000663881">
    <property type="component" value="Unassembled WGS sequence"/>
</dbReference>
<protein>
    <submittedName>
        <fullName evidence="1">Uncharacterized protein</fullName>
    </submittedName>
</protein>
<dbReference type="EMBL" id="CAJOAY010029758">
    <property type="protein sequence ID" value="CAF4414770.1"/>
    <property type="molecule type" value="Genomic_DNA"/>
</dbReference>
<reference evidence="1" key="1">
    <citation type="submission" date="2021-02" db="EMBL/GenBank/DDBJ databases">
        <authorList>
            <person name="Nowell W R."/>
        </authorList>
    </citation>
    <scope>NUCLEOTIDE SEQUENCE</scope>
</reference>